<evidence type="ECO:0000313" key="3">
    <source>
        <dbReference type="Proteomes" id="UP000657918"/>
    </source>
</evidence>
<sequence>MVEEMTDNNGRCAAVMDPNGCVLSSCKQRCLQQKNGNESKQQIEEENNHNSLQNQQANS</sequence>
<dbReference type="OrthoDB" id="1869961at2759"/>
<evidence type="ECO:0000313" key="2">
    <source>
        <dbReference type="EMBL" id="KAF9666791.1"/>
    </source>
</evidence>
<keyword evidence="3" id="KW-1185">Reference proteome</keyword>
<evidence type="ECO:0000256" key="1">
    <source>
        <dbReference type="SAM" id="MobiDB-lite"/>
    </source>
</evidence>
<accession>A0A835JCC0</accession>
<dbReference type="Proteomes" id="UP000657918">
    <property type="component" value="Chromosome 16"/>
</dbReference>
<feature type="compositionally biased region" description="Polar residues" evidence="1">
    <location>
        <begin position="49"/>
        <end position="59"/>
    </location>
</feature>
<reference evidence="2 3" key="1">
    <citation type="submission" date="2020-10" db="EMBL/GenBank/DDBJ databases">
        <title>Plant Genome Project.</title>
        <authorList>
            <person name="Zhang R.-G."/>
        </authorList>
    </citation>
    <scope>NUCLEOTIDE SEQUENCE [LARGE SCALE GENOMIC DNA]</scope>
    <source>
        <strain evidence="2">FAFU-HL-1</strain>
        <tissue evidence="2">Leaf</tissue>
    </source>
</reference>
<comment type="caution">
    <text evidence="2">The sequence shown here is derived from an EMBL/GenBank/DDBJ whole genome shotgun (WGS) entry which is preliminary data.</text>
</comment>
<proteinExistence type="predicted"/>
<name>A0A835JCC0_9ROSI</name>
<protein>
    <submittedName>
        <fullName evidence="2">Uncharacterized protein</fullName>
    </submittedName>
</protein>
<dbReference type="EMBL" id="JADGMS010000016">
    <property type="protein sequence ID" value="KAF9666791.1"/>
    <property type="molecule type" value="Genomic_DNA"/>
</dbReference>
<organism evidence="2 3">
    <name type="scientific">Salix dunnii</name>
    <dbReference type="NCBI Taxonomy" id="1413687"/>
    <lineage>
        <taxon>Eukaryota</taxon>
        <taxon>Viridiplantae</taxon>
        <taxon>Streptophyta</taxon>
        <taxon>Embryophyta</taxon>
        <taxon>Tracheophyta</taxon>
        <taxon>Spermatophyta</taxon>
        <taxon>Magnoliopsida</taxon>
        <taxon>eudicotyledons</taxon>
        <taxon>Gunneridae</taxon>
        <taxon>Pentapetalae</taxon>
        <taxon>rosids</taxon>
        <taxon>fabids</taxon>
        <taxon>Malpighiales</taxon>
        <taxon>Salicaceae</taxon>
        <taxon>Saliceae</taxon>
        <taxon>Salix</taxon>
    </lineage>
</organism>
<feature type="region of interest" description="Disordered" evidence="1">
    <location>
        <begin position="37"/>
        <end position="59"/>
    </location>
</feature>
<gene>
    <name evidence="2" type="ORF">SADUNF_Sadunf16G0265300</name>
</gene>
<dbReference type="AlphaFoldDB" id="A0A835JCC0"/>